<evidence type="ECO:0000256" key="4">
    <source>
        <dbReference type="ARBA" id="ARBA00022448"/>
    </source>
</evidence>
<dbReference type="PANTHER" id="PTHR21094">
    <property type="entry name" value="GOS-28 SNARE- RELATED"/>
    <property type="match status" value="1"/>
</dbReference>
<sequence length="230" mass="26778">MAGTILSYEDLRKQARHLENDIDLKLVAFSKLGAGINTPHSHNASDTVPLLSEEDTFEAMGLEIEQLLGKLTQINERMSEQPVSGAAMLHILRRHKDILADLSRDFRKINSQHVARREREQLLRPNKPDNYRPEGVNRREQYTLKENAHIYNSDRLVSDQISIAMETREHLTNQRQTFKRMQTRFNDISNRFPMVNSLIQRINIRKRRDSIIIGLVVAVCTFLSLFYVFH</sequence>
<dbReference type="EMBL" id="LJIG01015960">
    <property type="protein sequence ID" value="KRT82035.1"/>
    <property type="molecule type" value="Genomic_DNA"/>
</dbReference>
<evidence type="ECO:0000256" key="3">
    <source>
        <dbReference type="ARBA" id="ARBA00015612"/>
    </source>
</evidence>
<dbReference type="GO" id="GO:0031201">
    <property type="term" value="C:SNARE complex"/>
    <property type="evidence" value="ECO:0007669"/>
    <property type="project" value="TreeGrafter"/>
</dbReference>
<dbReference type="GO" id="GO:0000139">
    <property type="term" value="C:Golgi membrane"/>
    <property type="evidence" value="ECO:0007669"/>
    <property type="project" value="UniProtKB-SubCell"/>
</dbReference>
<name>A0A0T6B3J6_9SCAR</name>
<evidence type="ECO:0000256" key="6">
    <source>
        <dbReference type="ARBA" id="ARBA00022927"/>
    </source>
</evidence>
<keyword evidence="4 10" id="KW-0813">Transport</keyword>
<protein>
    <recommendedName>
        <fullName evidence="3 10">Golgi SNAP receptor complex member 1</fullName>
    </recommendedName>
</protein>
<gene>
    <name evidence="12" type="ORF">AMK59_5496</name>
</gene>
<dbReference type="InterPro" id="IPR023601">
    <property type="entry name" value="Golgi_SNAP_su1"/>
</dbReference>
<dbReference type="GO" id="GO:0006888">
    <property type="term" value="P:endoplasmic reticulum to Golgi vesicle-mediated transport"/>
    <property type="evidence" value="ECO:0007669"/>
    <property type="project" value="InterPro"/>
</dbReference>
<dbReference type="GO" id="GO:0005484">
    <property type="term" value="F:SNAP receptor activity"/>
    <property type="evidence" value="ECO:0007669"/>
    <property type="project" value="TreeGrafter"/>
</dbReference>
<dbReference type="GO" id="GO:0005801">
    <property type="term" value="C:cis-Golgi network"/>
    <property type="evidence" value="ECO:0007669"/>
    <property type="project" value="InterPro"/>
</dbReference>
<evidence type="ECO:0000256" key="10">
    <source>
        <dbReference type="PIRNR" id="PIRNR027109"/>
    </source>
</evidence>
<keyword evidence="13" id="KW-1185">Reference proteome</keyword>
<evidence type="ECO:0000256" key="8">
    <source>
        <dbReference type="ARBA" id="ARBA00023034"/>
    </source>
</evidence>
<keyword evidence="10" id="KW-0931">ER-Golgi transport</keyword>
<feature type="transmembrane region" description="Helical" evidence="11">
    <location>
        <begin position="211"/>
        <end position="229"/>
    </location>
</feature>
<dbReference type="CDD" id="cd15864">
    <property type="entry name" value="SNARE_GS28"/>
    <property type="match status" value="1"/>
</dbReference>
<dbReference type="AlphaFoldDB" id="A0A0T6B3J6"/>
<dbReference type="OrthoDB" id="422156at2759"/>
<evidence type="ECO:0000256" key="9">
    <source>
        <dbReference type="ARBA" id="ARBA00023136"/>
    </source>
</evidence>
<comment type="similarity">
    <text evidence="2 10">Belongs to the GOSR1 family.</text>
</comment>
<reference evidence="12 13" key="1">
    <citation type="submission" date="2015-09" db="EMBL/GenBank/DDBJ databases">
        <title>Draft genome of the scarab beetle Oryctes borbonicus.</title>
        <authorList>
            <person name="Meyer J.M."/>
            <person name="Markov G.V."/>
            <person name="Baskaran P."/>
            <person name="Herrmann M."/>
            <person name="Sommer R.J."/>
            <person name="Roedelsperger C."/>
        </authorList>
    </citation>
    <scope>NUCLEOTIDE SEQUENCE [LARGE SCALE GENOMIC DNA]</scope>
    <source>
        <strain evidence="12">OB123</strain>
        <tissue evidence="12">Whole animal</tissue>
    </source>
</reference>
<dbReference type="GO" id="GO:0048219">
    <property type="term" value="P:inter-Golgi cisterna vesicle-mediated transport"/>
    <property type="evidence" value="ECO:0007669"/>
    <property type="project" value="TreeGrafter"/>
</dbReference>
<dbReference type="PANTHER" id="PTHR21094:SF2">
    <property type="entry name" value="GOLGI SNAP RECEPTOR COMPLEX MEMBER 1"/>
    <property type="match status" value="1"/>
</dbReference>
<comment type="subunit">
    <text evidence="10">Component of several multiprotein Golgi SNARE complexes.</text>
</comment>
<comment type="function">
    <text evidence="10">Involved in transport from the ER to the Golgi apparatus as well as in intra-Golgi transport. It belongs to a super-family of proteins called t-SNAREs or soluble NSF (N-ethylmaleimide-sensitive factor) attachment protein receptor.</text>
</comment>
<accession>A0A0T6B3J6</accession>
<keyword evidence="6 10" id="KW-0653">Protein transport</keyword>
<dbReference type="GO" id="GO:0006906">
    <property type="term" value="P:vesicle fusion"/>
    <property type="evidence" value="ECO:0007669"/>
    <property type="project" value="TreeGrafter"/>
</dbReference>
<dbReference type="GO" id="GO:0005797">
    <property type="term" value="C:Golgi medial cisterna"/>
    <property type="evidence" value="ECO:0007669"/>
    <property type="project" value="TreeGrafter"/>
</dbReference>
<dbReference type="Pfam" id="PF12352">
    <property type="entry name" value="V-SNARE_C"/>
    <property type="match status" value="1"/>
</dbReference>
<dbReference type="Proteomes" id="UP000051574">
    <property type="component" value="Unassembled WGS sequence"/>
</dbReference>
<evidence type="ECO:0000256" key="7">
    <source>
        <dbReference type="ARBA" id="ARBA00022989"/>
    </source>
</evidence>
<dbReference type="PIRSF" id="PIRSF027109">
    <property type="entry name" value="Golgi_SNARE"/>
    <property type="match status" value="1"/>
</dbReference>
<keyword evidence="8 10" id="KW-0333">Golgi apparatus</keyword>
<keyword evidence="5 11" id="KW-0812">Transmembrane</keyword>
<evidence type="ECO:0000313" key="13">
    <source>
        <dbReference type="Proteomes" id="UP000051574"/>
    </source>
</evidence>
<evidence type="ECO:0000313" key="12">
    <source>
        <dbReference type="EMBL" id="KRT82035.1"/>
    </source>
</evidence>
<dbReference type="GO" id="GO:0015031">
    <property type="term" value="P:protein transport"/>
    <property type="evidence" value="ECO:0007669"/>
    <property type="project" value="UniProtKB-KW"/>
</dbReference>
<keyword evidence="7 11" id="KW-1133">Transmembrane helix</keyword>
<evidence type="ECO:0000256" key="5">
    <source>
        <dbReference type="ARBA" id="ARBA00022692"/>
    </source>
</evidence>
<keyword evidence="9 10" id="KW-0472">Membrane</keyword>
<evidence type="ECO:0000256" key="1">
    <source>
        <dbReference type="ARBA" id="ARBA00004409"/>
    </source>
</evidence>
<evidence type="ECO:0000256" key="11">
    <source>
        <dbReference type="SAM" id="Phobius"/>
    </source>
</evidence>
<comment type="caution">
    <text evidence="12">The sequence shown here is derived from an EMBL/GenBank/DDBJ whole genome shotgun (WGS) entry which is preliminary data.</text>
</comment>
<evidence type="ECO:0000256" key="2">
    <source>
        <dbReference type="ARBA" id="ARBA00008473"/>
    </source>
</evidence>
<proteinExistence type="inferred from homology"/>
<comment type="subcellular location">
    <subcellularLocation>
        <location evidence="1">Golgi apparatus membrane</location>
        <topology evidence="1">Single-pass type IV membrane protein</topology>
    </subcellularLocation>
</comment>
<organism evidence="12 13">
    <name type="scientific">Oryctes borbonicus</name>
    <dbReference type="NCBI Taxonomy" id="1629725"/>
    <lineage>
        <taxon>Eukaryota</taxon>
        <taxon>Metazoa</taxon>
        <taxon>Ecdysozoa</taxon>
        <taxon>Arthropoda</taxon>
        <taxon>Hexapoda</taxon>
        <taxon>Insecta</taxon>
        <taxon>Pterygota</taxon>
        <taxon>Neoptera</taxon>
        <taxon>Endopterygota</taxon>
        <taxon>Coleoptera</taxon>
        <taxon>Polyphaga</taxon>
        <taxon>Scarabaeiformia</taxon>
        <taxon>Scarabaeidae</taxon>
        <taxon>Dynastinae</taxon>
        <taxon>Oryctes</taxon>
    </lineage>
</organism>